<proteinExistence type="predicted"/>
<dbReference type="EMBL" id="KE747824">
    <property type="protein sequence ID" value="RMZ70605.1"/>
    <property type="molecule type" value="Genomic_DNA"/>
</dbReference>
<name>A0A3M7M7Z2_9PLEO</name>
<sequence length="40" mass="4707">MWPLDSIRYLHYTIYVREEGGLLCAKGLHVLQRFGRGMLL</sequence>
<accession>A0A3M7M7Z2</accession>
<keyword evidence="2" id="KW-1185">Reference proteome</keyword>
<organism evidence="1 2">
    <name type="scientific">Pyrenophora seminiperda CCB06</name>
    <dbReference type="NCBI Taxonomy" id="1302712"/>
    <lineage>
        <taxon>Eukaryota</taxon>
        <taxon>Fungi</taxon>
        <taxon>Dikarya</taxon>
        <taxon>Ascomycota</taxon>
        <taxon>Pezizomycotina</taxon>
        <taxon>Dothideomycetes</taxon>
        <taxon>Pleosporomycetidae</taxon>
        <taxon>Pleosporales</taxon>
        <taxon>Pleosporineae</taxon>
        <taxon>Pleosporaceae</taxon>
        <taxon>Pyrenophora</taxon>
    </lineage>
</organism>
<gene>
    <name evidence="1" type="ORF">GMOD_00000722</name>
</gene>
<evidence type="ECO:0000313" key="2">
    <source>
        <dbReference type="Proteomes" id="UP000265663"/>
    </source>
</evidence>
<evidence type="ECO:0000313" key="1">
    <source>
        <dbReference type="EMBL" id="RMZ70605.1"/>
    </source>
</evidence>
<dbReference type="Proteomes" id="UP000265663">
    <property type="component" value="Unassembled WGS sequence"/>
</dbReference>
<dbReference type="AlphaFoldDB" id="A0A3M7M7Z2"/>
<reference evidence="1 2" key="1">
    <citation type="journal article" date="2014" name="PLoS ONE">
        <title>De novo Genome Assembly of the Fungal Plant Pathogen Pyrenophora semeniperda.</title>
        <authorList>
            <person name="Soliai M.M."/>
            <person name="Meyer S.E."/>
            <person name="Udall J.A."/>
            <person name="Elzinga D.E."/>
            <person name="Hermansen R.A."/>
            <person name="Bodily P.M."/>
            <person name="Hart A.A."/>
            <person name="Coleman C.E."/>
        </authorList>
    </citation>
    <scope>NUCLEOTIDE SEQUENCE [LARGE SCALE GENOMIC DNA]</scope>
    <source>
        <strain evidence="1 2">CCB06</strain>
        <tissue evidence="1">Mycelium</tissue>
    </source>
</reference>
<protein>
    <submittedName>
        <fullName evidence="1">Uncharacterized protein</fullName>
    </submittedName>
</protein>